<feature type="compositionally biased region" description="Polar residues" evidence="21">
    <location>
        <begin position="755"/>
        <end position="768"/>
    </location>
</feature>
<keyword evidence="13" id="KW-0677">Repeat</keyword>
<evidence type="ECO:0000256" key="5">
    <source>
        <dbReference type="ARBA" id="ARBA00008771"/>
    </source>
</evidence>
<dbReference type="InterPro" id="IPR057292">
    <property type="entry name" value="PH_S11IP"/>
</dbReference>
<evidence type="ECO:0000256" key="10">
    <source>
        <dbReference type="ARBA" id="ARBA00022614"/>
    </source>
</evidence>
<dbReference type="GO" id="GO:0046880">
    <property type="term" value="P:regulation of follicle-stimulating hormone secretion"/>
    <property type="evidence" value="ECO:0007669"/>
    <property type="project" value="UniProtKB-ARBA"/>
</dbReference>
<evidence type="ECO:0000256" key="12">
    <source>
        <dbReference type="ARBA" id="ARBA00022702"/>
    </source>
</evidence>
<evidence type="ECO:0000256" key="4">
    <source>
        <dbReference type="ARBA" id="ARBA00006656"/>
    </source>
</evidence>
<dbReference type="InterPro" id="IPR032675">
    <property type="entry name" value="LRR_dom_sf"/>
</dbReference>
<dbReference type="GO" id="GO:0008083">
    <property type="term" value="F:growth factor activity"/>
    <property type="evidence" value="ECO:0007669"/>
    <property type="project" value="UniProtKB-KW"/>
</dbReference>
<feature type="compositionally biased region" description="Polar residues" evidence="21">
    <location>
        <begin position="1051"/>
        <end position="1073"/>
    </location>
</feature>
<protein>
    <recommendedName>
        <fullName evidence="6">Inhibin alpha chain</fullName>
    </recommendedName>
    <alternativeName>
        <fullName evidence="7">Serine/threonine-protein kinase 11-interacting protein</fullName>
    </alternativeName>
</protein>
<comment type="subunit">
    <text evidence="19">Dimeric, linked by one or more disulfide bonds. Activin B is a dimer of alpha and beta-B. Inhibin A is a dimer of alpha and beta-A. Inhibin B is a dimer of alpha and beta-B. Interacts with TGFBR3L; this interaction regulates female fertility.</text>
</comment>
<comment type="function">
    <text evidence="17">Inhibin A is a dimer of alpha/INHA and beta-A/INHBA that functions as a feedback regulator in the hypothalamic-pituitary-gonadal (HPG) axis. Inhibits the secretion of FSH from the anterior pituitary gland by acting on pituitary gonadotrope cells. Antagonizes activin A by binding to the proteoglycan, betaglycan, and forming a stable complex with and, thereby, sequestering type II activin receptors while excluding type I receptor.</text>
</comment>
<comment type="caution">
    <text evidence="24">The sequence shown here is derived from an EMBL/GenBank/DDBJ whole genome shotgun (WGS) entry which is preliminary data.</text>
</comment>
<feature type="chain" id="PRO_5035206537" description="Inhibin alpha chain" evidence="22">
    <location>
        <begin position="21"/>
        <end position="1324"/>
    </location>
</feature>
<dbReference type="PROSITE" id="PS51362">
    <property type="entry name" value="TGF_BETA_2"/>
    <property type="match status" value="1"/>
</dbReference>
<dbReference type="PRINTS" id="PR00669">
    <property type="entry name" value="INHIBINA"/>
</dbReference>
<keyword evidence="22" id="KW-0732">Signal</keyword>
<dbReference type="SUPFAM" id="SSF52058">
    <property type="entry name" value="L domain-like"/>
    <property type="match status" value="1"/>
</dbReference>
<dbReference type="FunFam" id="3.80.10.10:FF:000192">
    <property type="entry name" value="Serine/threonine-protein kinase 11-interacting protein-like Protein"/>
    <property type="match status" value="1"/>
</dbReference>
<accession>A0A8J6GH79</accession>
<evidence type="ECO:0000256" key="19">
    <source>
        <dbReference type="ARBA" id="ARBA00093571"/>
    </source>
</evidence>
<keyword evidence="16" id="KW-0325">Glycoprotein</keyword>
<dbReference type="PANTHER" id="PTHR15454">
    <property type="entry name" value="NISCHARIN RELATED"/>
    <property type="match status" value="1"/>
</dbReference>
<dbReference type="PANTHER" id="PTHR15454:SF69">
    <property type="entry name" value="SERINE_THREONINE-PROTEIN KINASE 11-INTERACTING PROTEIN"/>
    <property type="match status" value="1"/>
</dbReference>
<comment type="subcellular location">
    <subcellularLocation>
        <location evidence="2">Cytoplasm</location>
    </subcellularLocation>
    <subcellularLocation>
        <location evidence="3">Secreted</location>
    </subcellularLocation>
</comment>
<sequence>MVIQPSLLLLLLLTLRDGDSCQGPELVRALVLAKVKALILDALGPPAMTGEGGSPEIRRLPRRHALGSLEHRTSEPEEEDVSQAILFPATGATCEDQPAAGEFAREAGEGLFTYLFRPSHHVRSHQVTSAQLWFHTGLDRKNIVASNSSGTLLDLLVLSPGGPMAVPVSLGQSPPRWAVLHLAASALPLLTHPVLALMLRCPLCSCSARPETTPFLVAHTRARPPSAGERARRSTPSMPRPWSPDALQLLQRPSEEAAAHAYCHRAALNISFQELGWDRWIVHPPSFIFHYCHGSCGVPTSDLPLPAPGVPPTSAQPLFLVPGAKPCCAALPGSMRSLRVRTTSDGGYSFKYEMAPPPASCGYDDRSAGFISVEARRAVAGFGTLSLLTGTLQQLNRVFELYLGPWGPGQMGFVALPSHPADSPTILQLQFLFDVLQKTLSLKLVHIPGVGLPGPIKIFPFKSLRQLELRGVPIHSLRGLRSIYSQLESLVCIRSIQALERLLSALRFLNLSHNHIQDCKGFLMDLSELYHLDISYNHLHLVPRVGPSGAALGILILRANELQSLQGLEQLRNLRYLDVAYNLLERHSELSPLWLLTELRKLYLEGNPLSFHPAHRATTAQYLSLRARDAAHGTSESSGLGPVAQPPSWPVGSTTETSGGPELSDSLSSGGIVAQAPLRKVKSRVRVRRPSISEPSDTDPELRTLDPSPAGWFVQQHRELELLNSFRERFGFDWLQYRSQVETLGSPPLAITKTPALSTPKDTQSLETACSPPATVEAGDTKESPQMSEEDRVEPELHEEEREEQDKEEGSREDLEEEKEQEQKEVEAELCRPMLVCPLQGLGGMQDKECFLRVTSAHLFEVELRAARTLERLELQSLVAAELESETESPGERVPEGSGPPPGAPVLVLRFSYFCPDRKLRRYAVLEPEAHEAIQELLAVLTPFTSVKEQQSGEARYPLRGRFQCLRCSFEFKPDEPSLGLESEEGWKPLFQDPESPVVCPNCGSDHVVLLAVSGEIPNREQNPEDKPPDPPGFPGPACDLDNHSDHPSGSDDTPPQASVSHGRSSWSLSPTPGHSVLRSVDHRLRLFLDVEVFSDSEEEFQCCIKVTGAICGPPASWLQSTLAIPLQDLSGMELGLAGQSLRLEWSAGTGSCVLLPRDARHCRAFLEELTGVLQALPRTQRNCISATEEEVTPHHRLWPLLGNETSAEVPQFFYLRAFLTEGSSTCPVSLLLTLSTLYLLDEDPTGSQAESPLPAVSGEATEQAPPRGQGPSMQVSRLESFWALRVVCGEQLTALLAWIREPWEELFSIGLRTVTQEALDLDR</sequence>
<dbReference type="InterPro" id="IPR017948">
    <property type="entry name" value="TGFb_CS"/>
</dbReference>
<dbReference type="GO" id="GO:0016301">
    <property type="term" value="F:kinase activity"/>
    <property type="evidence" value="ECO:0007669"/>
    <property type="project" value="UniProtKB-KW"/>
</dbReference>
<dbReference type="InterPro" id="IPR029034">
    <property type="entry name" value="Cystine-knot_cytokine"/>
</dbReference>
<evidence type="ECO:0000256" key="11">
    <source>
        <dbReference type="ARBA" id="ARBA00022685"/>
    </source>
</evidence>
<comment type="similarity">
    <text evidence="5">Belongs to the STK11IP family.</text>
</comment>
<dbReference type="InterPro" id="IPR057288">
    <property type="entry name" value="PH_PLEKHM2"/>
</dbReference>
<organism evidence="24 25">
    <name type="scientific">Microtus ochrogaster</name>
    <name type="common">Prairie vole</name>
    <dbReference type="NCBI Taxonomy" id="79684"/>
    <lineage>
        <taxon>Eukaryota</taxon>
        <taxon>Metazoa</taxon>
        <taxon>Chordata</taxon>
        <taxon>Craniata</taxon>
        <taxon>Vertebrata</taxon>
        <taxon>Euteleostomi</taxon>
        <taxon>Mammalia</taxon>
        <taxon>Eutheria</taxon>
        <taxon>Euarchontoglires</taxon>
        <taxon>Glires</taxon>
        <taxon>Rodentia</taxon>
        <taxon>Myomorpha</taxon>
        <taxon>Muroidea</taxon>
        <taxon>Cricetidae</taxon>
        <taxon>Arvicolinae</taxon>
        <taxon>Microtus</taxon>
    </lineage>
</organism>
<keyword evidence="12" id="KW-0372">Hormone</keyword>
<keyword evidence="9" id="KW-0964">Secreted</keyword>
<reference evidence="24" key="1">
    <citation type="submission" date="2020-03" db="EMBL/GenBank/DDBJ databases">
        <title>Studies in the Genomics of Life Span.</title>
        <authorList>
            <person name="Glass D."/>
        </authorList>
    </citation>
    <scope>NUCLEOTIDE SEQUENCE</scope>
    <source>
        <strain evidence="24">LTLLF</strain>
        <tissue evidence="24">Muscle</tissue>
    </source>
</reference>
<dbReference type="PROSITE" id="PS00250">
    <property type="entry name" value="TGF_BETA_1"/>
    <property type="match status" value="1"/>
</dbReference>
<feature type="region of interest" description="Disordered" evidence="21">
    <location>
        <begin position="633"/>
        <end position="669"/>
    </location>
</feature>
<dbReference type="InterPro" id="IPR031782">
    <property type="entry name" value="LIP1_N"/>
</dbReference>
<name>A0A8J6GH79_MICOH</name>
<evidence type="ECO:0000256" key="16">
    <source>
        <dbReference type="ARBA" id="ARBA00023180"/>
    </source>
</evidence>
<keyword evidence="11" id="KW-0165">Cleavage on pair of basic residues</keyword>
<evidence type="ECO:0000313" key="24">
    <source>
        <dbReference type="EMBL" id="KAH0513461.1"/>
    </source>
</evidence>
<evidence type="ECO:0000256" key="17">
    <source>
        <dbReference type="ARBA" id="ARBA00056675"/>
    </source>
</evidence>
<evidence type="ECO:0000256" key="7">
    <source>
        <dbReference type="ARBA" id="ARBA00020683"/>
    </source>
</evidence>
<evidence type="ECO:0000256" key="1">
    <source>
        <dbReference type="ARBA" id="ARBA00002588"/>
    </source>
</evidence>
<evidence type="ECO:0000256" key="21">
    <source>
        <dbReference type="SAM" id="MobiDB-lite"/>
    </source>
</evidence>
<dbReference type="InterPro" id="IPR057676">
    <property type="entry name" value="PH_S11IP_C"/>
</dbReference>
<dbReference type="InterPro" id="IPR001839">
    <property type="entry name" value="TGF-b_C"/>
</dbReference>
<dbReference type="Proteomes" id="UP000710432">
    <property type="component" value="Unassembled WGS sequence"/>
</dbReference>
<keyword evidence="15" id="KW-1015">Disulfide bond</keyword>
<feature type="region of interest" description="Disordered" evidence="21">
    <location>
        <begin position="1019"/>
        <end position="1073"/>
    </location>
</feature>
<feature type="region of interest" description="Disordered" evidence="21">
    <location>
        <begin position="1246"/>
        <end position="1273"/>
    </location>
</feature>
<gene>
    <name evidence="24" type="ORF">LTLLF_138900</name>
</gene>
<dbReference type="Gene3D" id="3.80.10.10">
    <property type="entry name" value="Ribonuclease Inhibitor"/>
    <property type="match status" value="1"/>
</dbReference>
<evidence type="ECO:0000256" key="3">
    <source>
        <dbReference type="ARBA" id="ARBA00004613"/>
    </source>
</evidence>
<evidence type="ECO:0000256" key="9">
    <source>
        <dbReference type="ARBA" id="ARBA00022525"/>
    </source>
</evidence>
<comment type="function">
    <text evidence="1">Inhibins and activins inhibit and activate, respectively, the secretion of follitropin by the pituitary gland. Inhibins/activins are involved in regulating a number of diverse functions such as hypothalamic and pituitary hormone secretion, gonadal hormone secretion, germ cell development and maturation, erythroid differentiation, insulin secretion, nerve cell survival, embryonic axial development or bone growth, depending on their subunit composition. Inhibins appear to oppose the functions of activins.</text>
</comment>
<evidence type="ECO:0000259" key="23">
    <source>
        <dbReference type="PROSITE" id="PS51362"/>
    </source>
</evidence>
<dbReference type="GO" id="GO:0005737">
    <property type="term" value="C:cytoplasm"/>
    <property type="evidence" value="ECO:0007669"/>
    <property type="project" value="UniProtKB-SubCell"/>
</dbReference>
<dbReference type="Pfam" id="PF23142">
    <property type="entry name" value="PH_PLEKHM2"/>
    <property type="match status" value="2"/>
</dbReference>
<dbReference type="Gene3D" id="2.10.90.10">
    <property type="entry name" value="Cystine-knot cytokines"/>
    <property type="match status" value="1"/>
</dbReference>
<dbReference type="GO" id="GO:0008104">
    <property type="term" value="P:intracellular protein localization"/>
    <property type="evidence" value="ECO:0007669"/>
    <property type="project" value="TreeGrafter"/>
</dbReference>
<dbReference type="Pfam" id="PF15904">
    <property type="entry name" value="LIP1"/>
    <property type="match status" value="1"/>
</dbReference>
<keyword evidence="24" id="KW-0808">Transferase</keyword>
<evidence type="ECO:0000256" key="13">
    <source>
        <dbReference type="ARBA" id="ARBA00022737"/>
    </source>
</evidence>
<keyword evidence="24" id="KW-0418">Kinase</keyword>
<feature type="domain" description="TGF-beta family profile" evidence="23">
    <location>
        <begin position="230"/>
        <end position="362"/>
    </location>
</feature>
<dbReference type="FunFam" id="2.10.90.10:FF:000024">
    <property type="entry name" value="Inhibin alpha chain"/>
    <property type="match status" value="1"/>
</dbReference>
<evidence type="ECO:0000256" key="20">
    <source>
        <dbReference type="RuleBase" id="RU000354"/>
    </source>
</evidence>
<evidence type="ECO:0000256" key="22">
    <source>
        <dbReference type="SAM" id="SignalP"/>
    </source>
</evidence>
<proteinExistence type="inferred from homology"/>
<dbReference type="SUPFAM" id="SSF57501">
    <property type="entry name" value="Cystine-knot cytokines"/>
    <property type="match status" value="1"/>
</dbReference>
<comment type="function">
    <text evidence="18">Inhibin B is a dimer of alpha and beta-B that plays a crucial role in the regulation of the reproductive system by inhibiting the secretion of follicle-stimulating hormone (FSH) from the anterior pituitary gland. Thereby, maintains reproductive homeostasis in both males and females. Acts as a more potent suppressor of FSH release than inhibin A. Functions as competitive receptor antagonist binding activin type II receptors with high affinity in the presence of the TGF-beta type III coreceptor/TGFBR3L.</text>
</comment>
<evidence type="ECO:0000313" key="25">
    <source>
        <dbReference type="Proteomes" id="UP000710432"/>
    </source>
</evidence>
<feature type="compositionally biased region" description="Basic and acidic residues" evidence="21">
    <location>
        <begin position="1041"/>
        <end position="1050"/>
    </location>
</feature>
<dbReference type="Pfam" id="PF25357">
    <property type="entry name" value="PH_S11IP"/>
    <property type="match status" value="1"/>
</dbReference>
<feature type="region of interest" description="Disordered" evidence="21">
    <location>
        <begin position="747"/>
        <end position="826"/>
    </location>
</feature>
<dbReference type="Pfam" id="PF25624">
    <property type="entry name" value="PH_S11IP_C"/>
    <property type="match status" value="2"/>
</dbReference>
<feature type="region of interest" description="Disordered" evidence="21">
    <location>
        <begin position="222"/>
        <end position="241"/>
    </location>
</feature>
<dbReference type="GO" id="GO:0048731">
    <property type="term" value="P:system development"/>
    <property type="evidence" value="ECO:0007669"/>
    <property type="project" value="UniProtKB-ARBA"/>
</dbReference>
<keyword evidence="8" id="KW-0963">Cytoplasm</keyword>
<evidence type="ECO:0000256" key="8">
    <source>
        <dbReference type="ARBA" id="ARBA00022490"/>
    </source>
</evidence>
<dbReference type="GO" id="GO:0051241">
    <property type="term" value="P:negative regulation of multicellular organismal process"/>
    <property type="evidence" value="ECO:0007669"/>
    <property type="project" value="UniProtKB-ARBA"/>
</dbReference>
<dbReference type="EMBL" id="JAATJU010021500">
    <property type="protein sequence ID" value="KAH0513461.1"/>
    <property type="molecule type" value="Genomic_DNA"/>
</dbReference>
<feature type="region of interest" description="Disordered" evidence="21">
    <location>
        <begin position="684"/>
        <end position="707"/>
    </location>
</feature>
<dbReference type="GO" id="GO:0043512">
    <property type="term" value="C:inhibin A complex"/>
    <property type="evidence" value="ECO:0007669"/>
    <property type="project" value="UniProtKB-ARBA"/>
</dbReference>
<feature type="compositionally biased region" description="Basic and acidic residues" evidence="21">
    <location>
        <begin position="794"/>
        <end position="813"/>
    </location>
</feature>
<evidence type="ECO:0000256" key="18">
    <source>
        <dbReference type="ARBA" id="ARBA00093335"/>
    </source>
</evidence>
<evidence type="ECO:0000256" key="2">
    <source>
        <dbReference type="ARBA" id="ARBA00004496"/>
    </source>
</evidence>
<evidence type="ECO:0000256" key="15">
    <source>
        <dbReference type="ARBA" id="ARBA00023157"/>
    </source>
</evidence>
<keyword evidence="10" id="KW-0433">Leucine-rich repeat</keyword>
<comment type="similarity">
    <text evidence="4 20">Belongs to the TGF-beta family.</text>
</comment>
<feature type="signal peptide" evidence="22">
    <location>
        <begin position="1"/>
        <end position="20"/>
    </location>
</feature>
<feature type="compositionally biased region" description="Basic and acidic residues" evidence="21">
    <location>
        <begin position="1019"/>
        <end position="1029"/>
    </location>
</feature>
<keyword evidence="14 20" id="KW-0339">Growth factor</keyword>
<dbReference type="GO" id="GO:0005179">
    <property type="term" value="F:hormone activity"/>
    <property type="evidence" value="ECO:0007669"/>
    <property type="project" value="UniProtKB-KW"/>
</dbReference>
<evidence type="ECO:0000256" key="6">
    <source>
        <dbReference type="ARBA" id="ARBA00019280"/>
    </source>
</evidence>
<dbReference type="Pfam" id="PF00019">
    <property type="entry name" value="TGF_beta"/>
    <property type="match status" value="1"/>
</dbReference>
<evidence type="ECO:0000256" key="14">
    <source>
        <dbReference type="ARBA" id="ARBA00023030"/>
    </source>
</evidence>
<dbReference type="SMART" id="SM00204">
    <property type="entry name" value="TGFB"/>
    <property type="match status" value="1"/>
</dbReference>